<evidence type="ECO:0000259" key="1">
    <source>
        <dbReference type="Pfam" id="PF14587"/>
    </source>
</evidence>
<dbReference type="InterPro" id="IPR039514">
    <property type="entry name" value="6GAL-like"/>
</dbReference>
<dbReference type="PANTHER" id="PTHR42767:SF1">
    <property type="entry name" value="ENDO-BETA-1,6-GALACTANASE-LIKE DOMAIN-CONTAINING PROTEIN"/>
    <property type="match status" value="1"/>
</dbReference>
<evidence type="ECO:0000313" key="2">
    <source>
        <dbReference type="EMBL" id="PWK78421.1"/>
    </source>
</evidence>
<comment type="caution">
    <text evidence="2">The sequence shown here is derived from an EMBL/GenBank/DDBJ whole genome shotgun (WGS) entry which is preliminary data.</text>
</comment>
<evidence type="ECO:0000313" key="3">
    <source>
        <dbReference type="Proteomes" id="UP000245678"/>
    </source>
</evidence>
<organism evidence="2 3">
    <name type="scientific">Mucilaginibacter oryzae</name>
    <dbReference type="NCBI Taxonomy" id="468058"/>
    <lineage>
        <taxon>Bacteria</taxon>
        <taxon>Pseudomonadati</taxon>
        <taxon>Bacteroidota</taxon>
        <taxon>Sphingobacteriia</taxon>
        <taxon>Sphingobacteriales</taxon>
        <taxon>Sphingobacteriaceae</taxon>
        <taxon>Mucilaginibacter</taxon>
    </lineage>
</organism>
<dbReference type="Pfam" id="PF14587">
    <property type="entry name" value="Glyco_hydr_30_2"/>
    <property type="match status" value="1"/>
</dbReference>
<gene>
    <name evidence="2" type="ORF">LX99_02265</name>
</gene>
<sequence length="509" mass="55454">MIFNSTIKKILPVVAAIGFNIPLAFSQVKVVTIKIDVSKTYQTINNFAASDAWSCQFVGNWTDAKRNQIADWLFSRDTFADGSPKGIGLSMWRFNIGAGSTQQGEASGIKDEWRRAESFLNKDGNYNWQNQAGQVWFLKAAKRRGVNQFLGFNNSPPVQFTVNGKSYATGGKVNIAPDQYDAYAKFLGDVVKGVEKTSGIRFNYISPINEPQWDWSDGGQEGAPYNNTEIAGVVRAINKQFTANKINSKILVGEAGSINYLFTKGDKPGKGNQISDFFKPGSANYIGNLPSVAKAIATHSYFTTSPMASSVKLRTALADSIATIKGLELWQSEYCILGDNAGEIDGNKRDLGIDAALYLASVIHTDLAVANASAWQWWTAISAYDYKDGLVYVDRNKTDGNFYSSKMLWALGNYSRFIKPGAIRVNAEASSTAKPLLVSAYKNDKNLVLVVVNNSANDVSADINAGSNKLKLVSSYLTSQNAELKAGKASVQKQIIPARSVITFTGTIN</sequence>
<dbReference type="Gene3D" id="2.60.40.1180">
    <property type="entry name" value="Golgi alpha-mannosidase II"/>
    <property type="match status" value="1"/>
</dbReference>
<keyword evidence="3" id="KW-1185">Reference proteome</keyword>
<proteinExistence type="predicted"/>
<dbReference type="Gene3D" id="3.20.20.80">
    <property type="entry name" value="Glycosidases"/>
    <property type="match status" value="1"/>
</dbReference>
<dbReference type="AlphaFoldDB" id="A0A316HEG8"/>
<dbReference type="EMBL" id="QGHA01000003">
    <property type="protein sequence ID" value="PWK78421.1"/>
    <property type="molecule type" value="Genomic_DNA"/>
</dbReference>
<dbReference type="Proteomes" id="UP000245678">
    <property type="component" value="Unassembled WGS sequence"/>
</dbReference>
<reference evidence="2 3" key="1">
    <citation type="submission" date="2018-05" db="EMBL/GenBank/DDBJ databases">
        <title>Genomic Encyclopedia of Archaeal and Bacterial Type Strains, Phase II (KMG-II): from individual species to whole genera.</title>
        <authorList>
            <person name="Goeker M."/>
        </authorList>
    </citation>
    <scope>NUCLEOTIDE SEQUENCE [LARGE SCALE GENOMIC DNA]</scope>
    <source>
        <strain evidence="2 3">DSM 19975</strain>
    </source>
</reference>
<dbReference type="InterPro" id="IPR017853">
    <property type="entry name" value="GH"/>
</dbReference>
<dbReference type="SUPFAM" id="SSF51011">
    <property type="entry name" value="Glycosyl hydrolase domain"/>
    <property type="match status" value="1"/>
</dbReference>
<dbReference type="SUPFAM" id="SSF51445">
    <property type="entry name" value="(Trans)glycosidases"/>
    <property type="match status" value="1"/>
</dbReference>
<accession>A0A316HEG8</accession>
<dbReference type="PANTHER" id="PTHR42767">
    <property type="entry name" value="ENDO-BETA-1,6-GALACTANASE"/>
    <property type="match status" value="1"/>
</dbReference>
<keyword evidence="2" id="KW-0378">Hydrolase</keyword>
<protein>
    <submittedName>
        <fullName evidence="2">O-glycosyl hydrolase</fullName>
    </submittedName>
</protein>
<name>A0A316HEG8_9SPHI</name>
<dbReference type="InterPro" id="IPR039743">
    <property type="entry name" value="6GAL/EXGAL"/>
</dbReference>
<dbReference type="InterPro" id="IPR013780">
    <property type="entry name" value="Glyco_hydro_b"/>
</dbReference>
<dbReference type="GO" id="GO:0004553">
    <property type="term" value="F:hydrolase activity, hydrolyzing O-glycosyl compounds"/>
    <property type="evidence" value="ECO:0007669"/>
    <property type="project" value="InterPro"/>
</dbReference>
<feature type="domain" description="Endo-beta-1,6-galactanase-like" evidence="1">
    <location>
        <begin position="31"/>
        <end position="392"/>
    </location>
</feature>